<evidence type="ECO:0000256" key="9">
    <source>
        <dbReference type="SAM" id="Phobius"/>
    </source>
</evidence>
<comment type="similarity">
    <text evidence="8">Belongs to the binding-protein-dependent transport system permease family. LivHM subfamily.</text>
</comment>
<evidence type="ECO:0000256" key="8">
    <source>
        <dbReference type="ARBA" id="ARBA00037998"/>
    </source>
</evidence>
<feature type="transmembrane region" description="Helical" evidence="9">
    <location>
        <begin position="65"/>
        <end position="84"/>
    </location>
</feature>
<evidence type="ECO:0000313" key="10">
    <source>
        <dbReference type="EMBL" id="EXG81017.1"/>
    </source>
</evidence>
<evidence type="ECO:0000256" key="6">
    <source>
        <dbReference type="ARBA" id="ARBA00022989"/>
    </source>
</evidence>
<protein>
    <submittedName>
        <fullName evidence="10">Amino acid/amide ABC transporter membrane protein 1, HAAT family</fullName>
    </submittedName>
</protein>
<keyword evidence="4 9" id="KW-0812">Transmembrane</keyword>
<dbReference type="OrthoDB" id="9807115at2"/>
<gene>
    <name evidence="10" type="ORF">CryarDRAFT_2112</name>
</gene>
<dbReference type="RefSeq" id="WP_035850171.1">
    <property type="nucleotide sequence ID" value="NZ_KK073874.1"/>
</dbReference>
<evidence type="ECO:0000256" key="5">
    <source>
        <dbReference type="ARBA" id="ARBA00022970"/>
    </source>
</evidence>
<keyword evidence="2" id="KW-0813">Transport</keyword>
<reference evidence="10 11" key="1">
    <citation type="submission" date="2013-07" db="EMBL/GenBank/DDBJ databases">
        <authorList>
            <consortium name="DOE Joint Genome Institute"/>
            <person name="Eisen J."/>
            <person name="Huntemann M."/>
            <person name="Han J."/>
            <person name="Chen A."/>
            <person name="Kyrpides N."/>
            <person name="Mavromatis K."/>
            <person name="Markowitz V."/>
            <person name="Palaniappan K."/>
            <person name="Ivanova N."/>
            <person name="Schaumberg A."/>
            <person name="Pati A."/>
            <person name="Liolios K."/>
            <person name="Nordberg H.P."/>
            <person name="Cantor M.N."/>
            <person name="Hua S.X."/>
            <person name="Woyke T."/>
        </authorList>
    </citation>
    <scope>NUCLEOTIDE SEQUENCE [LARGE SCALE GENOMIC DNA]</scope>
    <source>
        <strain evidence="10 11">DSM 44712</strain>
    </source>
</reference>
<dbReference type="GO" id="GO:0006865">
    <property type="term" value="P:amino acid transport"/>
    <property type="evidence" value="ECO:0007669"/>
    <property type="project" value="UniProtKB-KW"/>
</dbReference>
<dbReference type="GO" id="GO:0022857">
    <property type="term" value="F:transmembrane transporter activity"/>
    <property type="evidence" value="ECO:0007669"/>
    <property type="project" value="InterPro"/>
</dbReference>
<evidence type="ECO:0000256" key="7">
    <source>
        <dbReference type="ARBA" id="ARBA00023136"/>
    </source>
</evidence>
<feature type="transmembrane region" description="Helical" evidence="9">
    <location>
        <begin position="91"/>
        <end position="113"/>
    </location>
</feature>
<evidence type="ECO:0000256" key="3">
    <source>
        <dbReference type="ARBA" id="ARBA00022475"/>
    </source>
</evidence>
<name>A0A010ZUX9_9ACTN</name>
<comment type="caution">
    <text evidence="10">The sequence shown here is derived from an EMBL/GenBank/DDBJ whole genome shotgun (WGS) entry which is preliminary data.</text>
</comment>
<feature type="transmembrane region" description="Helical" evidence="9">
    <location>
        <begin position="6"/>
        <end position="28"/>
    </location>
</feature>
<dbReference type="InterPro" id="IPR001851">
    <property type="entry name" value="ABC_transp_permease"/>
</dbReference>
<keyword evidence="3" id="KW-1003">Cell membrane</keyword>
<accession>A0A010ZUX9</accession>
<organism evidence="10 11">
    <name type="scientific">Cryptosporangium arvum DSM 44712</name>
    <dbReference type="NCBI Taxonomy" id="927661"/>
    <lineage>
        <taxon>Bacteria</taxon>
        <taxon>Bacillati</taxon>
        <taxon>Actinomycetota</taxon>
        <taxon>Actinomycetes</taxon>
        <taxon>Cryptosporangiales</taxon>
        <taxon>Cryptosporangiaceae</taxon>
        <taxon>Cryptosporangium</taxon>
    </lineage>
</organism>
<feature type="transmembrane region" description="Helical" evidence="9">
    <location>
        <begin position="260"/>
        <end position="276"/>
    </location>
</feature>
<keyword evidence="7 9" id="KW-0472">Membrane</keyword>
<dbReference type="Proteomes" id="UP000021053">
    <property type="component" value="Unassembled WGS sequence"/>
</dbReference>
<evidence type="ECO:0000256" key="2">
    <source>
        <dbReference type="ARBA" id="ARBA00022448"/>
    </source>
</evidence>
<proteinExistence type="inferred from homology"/>
<feature type="transmembrane region" description="Helical" evidence="9">
    <location>
        <begin position="184"/>
        <end position="203"/>
    </location>
</feature>
<feature type="transmembrane region" description="Helical" evidence="9">
    <location>
        <begin position="133"/>
        <end position="155"/>
    </location>
</feature>
<dbReference type="Pfam" id="PF02653">
    <property type="entry name" value="BPD_transp_2"/>
    <property type="match status" value="1"/>
</dbReference>
<evidence type="ECO:0000313" key="11">
    <source>
        <dbReference type="Proteomes" id="UP000021053"/>
    </source>
</evidence>
<evidence type="ECO:0000256" key="4">
    <source>
        <dbReference type="ARBA" id="ARBA00022692"/>
    </source>
</evidence>
<dbReference type="HOGENOM" id="CLU_039929_1_1_11"/>
<dbReference type="EMBL" id="JFBT01000001">
    <property type="protein sequence ID" value="EXG81017.1"/>
    <property type="molecule type" value="Genomic_DNA"/>
</dbReference>
<evidence type="ECO:0000256" key="1">
    <source>
        <dbReference type="ARBA" id="ARBA00004651"/>
    </source>
</evidence>
<dbReference type="PANTHER" id="PTHR11795:SF450">
    <property type="entry name" value="ABC TRANSPORTER PERMEASE PROTEIN"/>
    <property type="match status" value="1"/>
</dbReference>
<comment type="subcellular location">
    <subcellularLocation>
        <location evidence="1">Cell membrane</location>
        <topology evidence="1">Multi-pass membrane protein</topology>
    </subcellularLocation>
</comment>
<keyword evidence="5" id="KW-0029">Amino-acid transport</keyword>
<dbReference type="CDD" id="cd06582">
    <property type="entry name" value="TM_PBP1_LivH_like"/>
    <property type="match status" value="1"/>
</dbReference>
<dbReference type="GO" id="GO:0005886">
    <property type="term" value="C:plasma membrane"/>
    <property type="evidence" value="ECO:0007669"/>
    <property type="project" value="UniProtKB-SubCell"/>
</dbReference>
<dbReference type="InterPro" id="IPR052157">
    <property type="entry name" value="BCAA_transport_permease"/>
</dbReference>
<keyword evidence="11" id="KW-1185">Reference proteome</keyword>
<feature type="transmembrane region" description="Helical" evidence="9">
    <location>
        <begin position="40"/>
        <end position="59"/>
    </location>
</feature>
<dbReference type="AlphaFoldDB" id="A0A010ZUX9"/>
<dbReference type="PANTHER" id="PTHR11795">
    <property type="entry name" value="BRANCHED-CHAIN AMINO ACID TRANSPORT SYSTEM PERMEASE PROTEIN LIVH"/>
    <property type="match status" value="1"/>
</dbReference>
<sequence>MSEFLGYLVAGTALGCTIALLASGFVVVHRVTGVVNFAQGMFPVVAGLAAGSLLSAHWPHGIAELGGVALAGAVGLVVGIVAIGKPGTPPLASLVITFGLGFLGYAIEIIVWGDQPRGFDGLSGVVTIGEVRIQHQWLLVMLVAAGTFAALGAFFGRTYLGKGLTACAANPYAARLAGIDVRRMGLYAFGLAGVLGGIAGVLLTPLQSIAFDRDVALAVNGFAAAVLGGLDRPGTALAGGLLLGIGQTLFAGYVDGSFQTEVALGFMVLVMVVRAVRQPQAVAV</sequence>
<keyword evidence="6 9" id="KW-1133">Transmembrane helix</keyword>